<dbReference type="Gene3D" id="1.10.150.20">
    <property type="entry name" value="5' to 3' exonuclease, C-terminal subdomain"/>
    <property type="match status" value="1"/>
</dbReference>
<protein>
    <submittedName>
        <fullName evidence="1">Helix-hairpin-helix domain-containing protein</fullName>
    </submittedName>
</protein>
<accession>A0A9X3MYM1</accession>
<dbReference type="InterPro" id="IPR021725">
    <property type="entry name" value="Cdd1"/>
</dbReference>
<comment type="caution">
    <text evidence="1">The sequence shown here is derived from an EMBL/GenBank/DDBJ whole genome shotgun (WGS) entry which is preliminary data.</text>
</comment>
<dbReference type="AlphaFoldDB" id="A0A9X3MYM1"/>
<reference evidence="1" key="1">
    <citation type="submission" date="2022-10" db="EMBL/GenBank/DDBJ databases">
        <title>The WGS of Solirubrobacter ginsenosidimutans DSM 21036.</title>
        <authorList>
            <person name="Jiang Z."/>
        </authorList>
    </citation>
    <scope>NUCLEOTIDE SEQUENCE</scope>
    <source>
        <strain evidence="1">DSM 21036</strain>
    </source>
</reference>
<proteinExistence type="predicted"/>
<dbReference type="Proteomes" id="UP001149140">
    <property type="component" value="Unassembled WGS sequence"/>
</dbReference>
<dbReference type="EMBL" id="JAPDOD010000014">
    <property type="protein sequence ID" value="MDA0161858.1"/>
    <property type="molecule type" value="Genomic_DNA"/>
</dbReference>
<name>A0A9X3MYM1_9ACTN</name>
<sequence>MADLTSMPNVGPKIAAKLRRLDVDTPEDLQGQDGEELFERLCAMDGRRHDPCLLDTFVAAVDYANGGPPRPWWEYSRQRLARESAHGGAEQPA</sequence>
<evidence type="ECO:0000313" key="2">
    <source>
        <dbReference type="Proteomes" id="UP001149140"/>
    </source>
</evidence>
<organism evidence="1 2">
    <name type="scientific">Solirubrobacter ginsenosidimutans</name>
    <dbReference type="NCBI Taxonomy" id="490573"/>
    <lineage>
        <taxon>Bacteria</taxon>
        <taxon>Bacillati</taxon>
        <taxon>Actinomycetota</taxon>
        <taxon>Thermoleophilia</taxon>
        <taxon>Solirubrobacterales</taxon>
        <taxon>Solirubrobacteraceae</taxon>
        <taxon>Solirubrobacter</taxon>
    </lineage>
</organism>
<gene>
    <name evidence="1" type="ORF">OM076_16410</name>
</gene>
<dbReference type="RefSeq" id="WP_270041076.1">
    <property type="nucleotide sequence ID" value="NZ_JAPDOD010000014.1"/>
</dbReference>
<keyword evidence="2" id="KW-1185">Reference proteome</keyword>
<dbReference type="Pfam" id="PF11731">
    <property type="entry name" value="Cdd1"/>
    <property type="match status" value="1"/>
</dbReference>
<evidence type="ECO:0000313" key="1">
    <source>
        <dbReference type="EMBL" id="MDA0161858.1"/>
    </source>
</evidence>